<dbReference type="EMBL" id="AP018694">
    <property type="protein sequence ID" value="BBE18450.1"/>
    <property type="molecule type" value="Genomic_DNA"/>
</dbReference>
<evidence type="ECO:0000313" key="1">
    <source>
        <dbReference type="EMBL" id="BBE18450.1"/>
    </source>
</evidence>
<proteinExistence type="predicted"/>
<gene>
    <name evidence="1" type="ORF">AQPE_2612</name>
</gene>
<sequence>MIFPEPSIVIGFYFNTKKQIVAELVTVARMKRFDANSTIKESDWQIDKFSIFRV</sequence>
<dbReference type="Proteomes" id="UP001193389">
    <property type="component" value="Chromosome"/>
</dbReference>
<protein>
    <submittedName>
        <fullName evidence="1">Uncharacterized protein</fullName>
    </submittedName>
</protein>
<dbReference type="AlphaFoldDB" id="A0A5K7SA59"/>
<reference evidence="1" key="1">
    <citation type="journal article" date="2020" name="Int. J. Syst. Evol. Microbiol.">
        <title>Aquipluma nitroreducens gen. nov. sp. nov., a novel facultatively anaerobic bacterium isolated from a freshwater lake.</title>
        <authorList>
            <person name="Watanabe M."/>
            <person name="Kojima H."/>
            <person name="Fukui M."/>
        </authorList>
    </citation>
    <scope>NUCLEOTIDE SEQUENCE</scope>
    <source>
        <strain evidence="1">MeG22</strain>
    </source>
</reference>
<accession>A0A5K7SA59</accession>
<dbReference type="KEGG" id="anf:AQPE_2612"/>
<evidence type="ECO:0000313" key="2">
    <source>
        <dbReference type="Proteomes" id="UP001193389"/>
    </source>
</evidence>
<name>A0A5K7SA59_9BACT</name>
<organism evidence="1 2">
    <name type="scientific">Aquipluma nitroreducens</name>
    <dbReference type="NCBI Taxonomy" id="2010828"/>
    <lineage>
        <taxon>Bacteria</taxon>
        <taxon>Pseudomonadati</taxon>
        <taxon>Bacteroidota</taxon>
        <taxon>Bacteroidia</taxon>
        <taxon>Marinilabiliales</taxon>
        <taxon>Prolixibacteraceae</taxon>
        <taxon>Aquipluma</taxon>
    </lineage>
</organism>
<keyword evidence="2" id="KW-1185">Reference proteome</keyword>